<dbReference type="GO" id="GO:0006313">
    <property type="term" value="P:DNA transposition"/>
    <property type="evidence" value="ECO:0007669"/>
    <property type="project" value="InterPro"/>
</dbReference>
<dbReference type="AlphaFoldDB" id="A0AAT9FQS5"/>
<dbReference type="Gene3D" id="3.30.70.1290">
    <property type="entry name" value="Transposase IS200-like"/>
    <property type="match status" value="1"/>
</dbReference>
<dbReference type="InterPro" id="IPR036515">
    <property type="entry name" value="Transposase_17_sf"/>
</dbReference>
<dbReference type="SUPFAM" id="SSF143422">
    <property type="entry name" value="Transposase IS200-like"/>
    <property type="match status" value="1"/>
</dbReference>
<name>A0AAT9FQS5_9BACT</name>
<dbReference type="Pfam" id="PF01797">
    <property type="entry name" value="Y1_Tnp"/>
    <property type="match status" value="1"/>
</dbReference>
<gene>
    <name evidence="2" type="ORF">NT6N_33330</name>
</gene>
<organism evidence="2">
    <name type="scientific">Oceaniferula spumae</name>
    <dbReference type="NCBI Taxonomy" id="2979115"/>
    <lineage>
        <taxon>Bacteria</taxon>
        <taxon>Pseudomonadati</taxon>
        <taxon>Verrucomicrobiota</taxon>
        <taxon>Verrucomicrobiia</taxon>
        <taxon>Verrucomicrobiales</taxon>
        <taxon>Verrucomicrobiaceae</taxon>
        <taxon>Oceaniferula</taxon>
    </lineage>
</organism>
<protein>
    <recommendedName>
        <fullName evidence="1">Transposase IS200-like domain-containing protein</fullName>
    </recommendedName>
</protein>
<proteinExistence type="predicted"/>
<evidence type="ECO:0000313" key="2">
    <source>
        <dbReference type="EMBL" id="BDS08293.1"/>
    </source>
</evidence>
<accession>A0AAT9FQS5</accession>
<feature type="domain" description="Transposase IS200-like" evidence="1">
    <location>
        <begin position="11"/>
        <end position="59"/>
    </location>
</feature>
<dbReference type="KEGG" id="osu:NT6N_33330"/>
<evidence type="ECO:0000259" key="1">
    <source>
        <dbReference type="Pfam" id="PF01797"/>
    </source>
</evidence>
<dbReference type="EMBL" id="AP026866">
    <property type="protein sequence ID" value="BDS08293.1"/>
    <property type="molecule type" value="Genomic_DNA"/>
</dbReference>
<reference evidence="2" key="1">
    <citation type="submission" date="2024-07" db="EMBL/GenBank/DDBJ databases">
        <title>Complete genome sequence of Verrucomicrobiaceae bacterium NT6N.</title>
        <authorList>
            <person name="Huang C."/>
            <person name="Takami H."/>
            <person name="Hamasaki K."/>
        </authorList>
    </citation>
    <scope>NUCLEOTIDE SEQUENCE</scope>
    <source>
        <strain evidence="2">NT6N</strain>
    </source>
</reference>
<dbReference type="GO" id="GO:0004803">
    <property type="term" value="F:transposase activity"/>
    <property type="evidence" value="ECO:0007669"/>
    <property type="project" value="InterPro"/>
</dbReference>
<sequence length="90" mass="10797">MPPAAHRHGADLLRELKSSSTKWLKQETGRSNFAWQSGYGAFSVSHSDVGTVRNYIQRQEEHHRTKTFQEEYRQFLERYEVEFDEEYVWD</sequence>
<dbReference type="GO" id="GO:0003677">
    <property type="term" value="F:DNA binding"/>
    <property type="evidence" value="ECO:0007669"/>
    <property type="project" value="InterPro"/>
</dbReference>
<dbReference type="InterPro" id="IPR002686">
    <property type="entry name" value="Transposase_17"/>
</dbReference>